<name>A0AAN9LP69_CANGL</name>
<keyword evidence="1" id="KW-1133">Transmembrane helix</keyword>
<keyword evidence="1" id="KW-0812">Transmembrane</keyword>
<keyword evidence="1" id="KW-0472">Membrane</keyword>
<dbReference type="EMBL" id="JAYMYQ010000004">
    <property type="protein sequence ID" value="KAK7339627.1"/>
    <property type="molecule type" value="Genomic_DNA"/>
</dbReference>
<organism evidence="2 3">
    <name type="scientific">Canavalia gladiata</name>
    <name type="common">Sword bean</name>
    <name type="synonym">Dolichos gladiatus</name>
    <dbReference type="NCBI Taxonomy" id="3824"/>
    <lineage>
        <taxon>Eukaryota</taxon>
        <taxon>Viridiplantae</taxon>
        <taxon>Streptophyta</taxon>
        <taxon>Embryophyta</taxon>
        <taxon>Tracheophyta</taxon>
        <taxon>Spermatophyta</taxon>
        <taxon>Magnoliopsida</taxon>
        <taxon>eudicotyledons</taxon>
        <taxon>Gunneridae</taxon>
        <taxon>Pentapetalae</taxon>
        <taxon>rosids</taxon>
        <taxon>fabids</taxon>
        <taxon>Fabales</taxon>
        <taxon>Fabaceae</taxon>
        <taxon>Papilionoideae</taxon>
        <taxon>50 kb inversion clade</taxon>
        <taxon>NPAAA clade</taxon>
        <taxon>indigoferoid/millettioid clade</taxon>
        <taxon>Phaseoleae</taxon>
        <taxon>Canavalia</taxon>
    </lineage>
</organism>
<gene>
    <name evidence="2" type="ORF">VNO77_20305</name>
</gene>
<reference evidence="2 3" key="1">
    <citation type="submission" date="2024-01" db="EMBL/GenBank/DDBJ databases">
        <title>The genomes of 5 underutilized Papilionoideae crops provide insights into root nodulation and disease resistanc.</title>
        <authorList>
            <person name="Jiang F."/>
        </authorList>
    </citation>
    <scope>NUCLEOTIDE SEQUENCE [LARGE SCALE GENOMIC DNA]</scope>
    <source>
        <strain evidence="2">LVBAO_FW01</strain>
        <tissue evidence="2">Leaves</tissue>
    </source>
</reference>
<dbReference type="Proteomes" id="UP001367508">
    <property type="component" value="Unassembled WGS sequence"/>
</dbReference>
<accession>A0AAN9LP69</accession>
<evidence type="ECO:0000313" key="2">
    <source>
        <dbReference type="EMBL" id="KAK7339627.1"/>
    </source>
</evidence>
<sequence>MRIQFAASHISSVRAVYWLQQVHVKLPKVVLRVTESFSERINTPLKKDNQYIVIAMVVTSVAVRPFPITILLLFAYGFWEDVKAIVAALPNNLVNREPEWEPESPNLAIDPLEMWNGTQNPVSRDKRRKL</sequence>
<protein>
    <submittedName>
        <fullName evidence="2">Uncharacterized protein</fullName>
    </submittedName>
</protein>
<evidence type="ECO:0000256" key="1">
    <source>
        <dbReference type="SAM" id="Phobius"/>
    </source>
</evidence>
<evidence type="ECO:0000313" key="3">
    <source>
        <dbReference type="Proteomes" id="UP001367508"/>
    </source>
</evidence>
<proteinExistence type="predicted"/>
<dbReference type="AlphaFoldDB" id="A0AAN9LP69"/>
<feature type="transmembrane region" description="Helical" evidence="1">
    <location>
        <begin position="51"/>
        <end position="79"/>
    </location>
</feature>
<comment type="caution">
    <text evidence="2">The sequence shown here is derived from an EMBL/GenBank/DDBJ whole genome shotgun (WGS) entry which is preliminary data.</text>
</comment>
<keyword evidence="3" id="KW-1185">Reference proteome</keyword>